<evidence type="ECO:0000256" key="1">
    <source>
        <dbReference type="SAM" id="Phobius"/>
    </source>
</evidence>
<feature type="transmembrane region" description="Helical" evidence="1">
    <location>
        <begin position="30"/>
        <end position="50"/>
    </location>
</feature>
<keyword evidence="3" id="KW-1185">Reference proteome</keyword>
<gene>
    <name evidence="2" type="ORF">LH47_01837</name>
</gene>
<dbReference type="AlphaFoldDB" id="A0A0D0QXB5"/>
<sequence>MKKFLIGVLLAFVMFALSLSLFSGFSFFIAIFPIAVLAVPFICAVTEALISFIDEKWGFKWDWAVVLGIATITSLPFYPPFGFAAPIYMGALGYYVGRRLCARLH</sequence>
<dbReference type="Proteomes" id="UP000032102">
    <property type="component" value="Unassembled WGS sequence"/>
</dbReference>
<dbReference type="RefSeq" id="WP_043966728.1">
    <property type="nucleotide sequence ID" value="NZ_JXTH01000034.1"/>
</dbReference>
<name>A0A0D0QXB5_9BACL</name>
<organism evidence="2 3">
    <name type="scientific">Anoxybacillus thermarum</name>
    <dbReference type="NCBI Taxonomy" id="404937"/>
    <lineage>
        <taxon>Bacteria</taxon>
        <taxon>Bacillati</taxon>
        <taxon>Bacillota</taxon>
        <taxon>Bacilli</taxon>
        <taxon>Bacillales</taxon>
        <taxon>Anoxybacillaceae</taxon>
        <taxon>Anoxybacillus</taxon>
    </lineage>
</organism>
<dbReference type="EMBL" id="JXTH01000034">
    <property type="protein sequence ID" value="KIQ94104.1"/>
    <property type="molecule type" value="Genomic_DNA"/>
</dbReference>
<dbReference type="PATRIC" id="fig|404937.3.peg.1939"/>
<proteinExistence type="predicted"/>
<reference evidence="2 3" key="1">
    <citation type="submission" date="2015-01" db="EMBL/GenBank/DDBJ databases">
        <title>Draft genome of Anoxybacillus thermarum strain AF/04.</title>
        <authorList>
            <person name="Poli A."/>
            <person name="Nicolaus B."/>
            <person name="Chan K.-G."/>
            <person name="Kahar U.M."/>
            <person name="Yaakob A.S."/>
            <person name="Chan C.S."/>
            <person name="Goh K.M."/>
        </authorList>
    </citation>
    <scope>NUCLEOTIDE SEQUENCE [LARGE SCALE GENOMIC DNA]</scope>
    <source>
        <strain evidence="2 3">AF/04</strain>
    </source>
</reference>
<accession>A0A0D0QXB5</accession>
<keyword evidence="1" id="KW-0812">Transmembrane</keyword>
<keyword evidence="1" id="KW-0472">Membrane</keyword>
<comment type="caution">
    <text evidence="2">The sequence shown here is derived from an EMBL/GenBank/DDBJ whole genome shotgun (WGS) entry which is preliminary data.</text>
</comment>
<evidence type="ECO:0000313" key="3">
    <source>
        <dbReference type="Proteomes" id="UP000032102"/>
    </source>
</evidence>
<evidence type="ECO:0000313" key="2">
    <source>
        <dbReference type="EMBL" id="KIQ94104.1"/>
    </source>
</evidence>
<protein>
    <submittedName>
        <fullName evidence="2">Uncharacterized protein</fullName>
    </submittedName>
</protein>
<keyword evidence="1" id="KW-1133">Transmembrane helix</keyword>